<dbReference type="EMBL" id="MGJI01000020">
    <property type="protein sequence ID" value="OGN04458.1"/>
    <property type="molecule type" value="Genomic_DNA"/>
</dbReference>
<dbReference type="Gene3D" id="3.60.20.10">
    <property type="entry name" value="Glutamine Phosphoribosylpyrophosphate, subunit 1, domain 1"/>
    <property type="match status" value="1"/>
</dbReference>
<dbReference type="Proteomes" id="UP000177507">
    <property type="component" value="Unassembled WGS sequence"/>
</dbReference>
<evidence type="ECO:0008006" key="3">
    <source>
        <dbReference type="Google" id="ProtNLM"/>
    </source>
</evidence>
<proteinExistence type="predicted"/>
<accession>A0A1F8EVC3</accession>
<dbReference type="SUPFAM" id="SSF56235">
    <property type="entry name" value="N-terminal nucleophile aminohydrolases (Ntn hydrolases)"/>
    <property type="match status" value="1"/>
</dbReference>
<evidence type="ECO:0000313" key="2">
    <source>
        <dbReference type="Proteomes" id="UP000177507"/>
    </source>
</evidence>
<reference evidence="1 2" key="1">
    <citation type="journal article" date="2016" name="Nat. Commun.">
        <title>Thousands of microbial genomes shed light on interconnected biogeochemical processes in an aquifer system.</title>
        <authorList>
            <person name="Anantharaman K."/>
            <person name="Brown C.T."/>
            <person name="Hug L.A."/>
            <person name="Sharon I."/>
            <person name="Castelle C.J."/>
            <person name="Probst A.J."/>
            <person name="Thomas B.C."/>
            <person name="Singh A."/>
            <person name="Wilkins M.J."/>
            <person name="Karaoz U."/>
            <person name="Brodie E.L."/>
            <person name="Williams K.H."/>
            <person name="Hubbard S.S."/>
            <person name="Banfield J.F."/>
        </authorList>
    </citation>
    <scope>NUCLEOTIDE SEQUENCE [LARGE SCALE GENOMIC DNA]</scope>
</reference>
<protein>
    <recommendedName>
        <fullName evidence="3">Proteasome subunit alpha</fullName>
    </recommendedName>
</protein>
<dbReference type="AlphaFoldDB" id="A0A1F8EVC3"/>
<dbReference type="InterPro" id="IPR029055">
    <property type="entry name" value="Ntn_hydrolases_N"/>
</dbReference>
<gene>
    <name evidence="1" type="ORF">A2831_02780</name>
</gene>
<sequence length="238" mass="26564">MISRDMFNLKEALTKEGLSKSVGLVIRGKDCVVIMAKAKHTTSFHELPEKHSNIFVWAVGGSELDARSYRAEYMRFVSRFSNTFSGRDLNVAVIHDFTANYLRHKLYDIKSAEPASLELIVGSVDRGSMIFYTINYAGKAEVVDDMVSNIAAIGSHDDNRKELLGNLVKLKTSRLTGTEIIKKVTPHMSSFSGNMAALIFTITGSGPAKSNKNSKKNKPRRKQAPFCFLRKFYVTICL</sequence>
<name>A0A1F8EVC3_9BACT</name>
<organism evidence="1 2">
    <name type="scientific">Candidatus Yanofskybacteria bacterium RIFCSPHIGHO2_01_FULL_44_17</name>
    <dbReference type="NCBI Taxonomy" id="1802668"/>
    <lineage>
        <taxon>Bacteria</taxon>
        <taxon>Candidatus Yanofskyibacteriota</taxon>
    </lineage>
</organism>
<dbReference type="STRING" id="1802668.A2831_02780"/>
<comment type="caution">
    <text evidence="1">The sequence shown here is derived from an EMBL/GenBank/DDBJ whole genome shotgun (WGS) entry which is preliminary data.</text>
</comment>
<evidence type="ECO:0000313" key="1">
    <source>
        <dbReference type="EMBL" id="OGN04458.1"/>
    </source>
</evidence>